<dbReference type="Pfam" id="PF00830">
    <property type="entry name" value="Ribosomal_L28"/>
    <property type="match status" value="1"/>
</dbReference>
<dbReference type="InterPro" id="IPR026569">
    <property type="entry name" value="Ribosomal_bL28"/>
</dbReference>
<name>A0A1G6XM15_PEPNI</name>
<dbReference type="PANTHER" id="PTHR39080">
    <property type="entry name" value="50S RIBOSOMAL PROTEIN L28"/>
    <property type="match status" value="1"/>
</dbReference>
<protein>
    <recommendedName>
        <fullName evidence="4 5">Large ribosomal subunit protein bL28</fullName>
    </recommendedName>
</protein>
<keyword evidence="7" id="KW-1185">Reference proteome</keyword>
<keyword evidence="2 5" id="KW-0689">Ribosomal protein</keyword>
<keyword evidence="3 5" id="KW-0687">Ribonucleoprotein</keyword>
<evidence type="ECO:0000313" key="6">
    <source>
        <dbReference type="EMBL" id="SDD79041.1"/>
    </source>
</evidence>
<sequence>MARSCDICGKGVTTGMRVSHSHIRNKRTWRPNIQTVRTVVNGTPKKLNVCTRCLRSGKVQRVTNTKQSEETNA</sequence>
<dbReference type="InterPro" id="IPR050096">
    <property type="entry name" value="Bacterial_rp_bL28"/>
</dbReference>
<dbReference type="AlphaFoldDB" id="A0A1G6XM15"/>
<dbReference type="EMBL" id="FNAF01000007">
    <property type="protein sequence ID" value="SDD79041.1"/>
    <property type="molecule type" value="Genomic_DNA"/>
</dbReference>
<dbReference type="GO" id="GO:0003735">
    <property type="term" value="F:structural constituent of ribosome"/>
    <property type="evidence" value="ECO:0007669"/>
    <property type="project" value="InterPro"/>
</dbReference>
<comment type="similarity">
    <text evidence="1 5">Belongs to the bacterial ribosomal protein bL28 family.</text>
</comment>
<dbReference type="SUPFAM" id="SSF143800">
    <property type="entry name" value="L28p-like"/>
    <property type="match status" value="1"/>
</dbReference>
<evidence type="ECO:0000256" key="3">
    <source>
        <dbReference type="ARBA" id="ARBA00023274"/>
    </source>
</evidence>
<evidence type="ECO:0000256" key="4">
    <source>
        <dbReference type="ARBA" id="ARBA00035174"/>
    </source>
</evidence>
<dbReference type="GO" id="GO:0006412">
    <property type="term" value="P:translation"/>
    <property type="evidence" value="ECO:0007669"/>
    <property type="project" value="UniProtKB-UniRule"/>
</dbReference>
<dbReference type="InterPro" id="IPR001383">
    <property type="entry name" value="Ribosomal_bL28_bact-type"/>
</dbReference>
<reference evidence="6 7" key="1">
    <citation type="submission" date="2016-10" db="EMBL/GenBank/DDBJ databases">
        <authorList>
            <person name="de Groot N.N."/>
        </authorList>
    </citation>
    <scope>NUCLEOTIDE SEQUENCE [LARGE SCALE GENOMIC DNA]</scope>
    <source>
        <strain evidence="6 7">DSM 20475</strain>
    </source>
</reference>
<dbReference type="GO" id="GO:1990904">
    <property type="term" value="C:ribonucleoprotein complex"/>
    <property type="evidence" value="ECO:0007669"/>
    <property type="project" value="UniProtKB-KW"/>
</dbReference>
<dbReference type="Proteomes" id="UP000198995">
    <property type="component" value="Unassembled WGS sequence"/>
</dbReference>
<accession>A0A1G6XM15</accession>
<gene>
    <name evidence="5" type="primary">rpmB</name>
    <name evidence="6" type="ORF">SAMN04489866_10722</name>
</gene>
<dbReference type="OrthoDB" id="9805609at2"/>
<dbReference type="STRING" id="2741.SAMN04489866_10722"/>
<organism evidence="6 7">
    <name type="scientific">Peptococcus niger</name>
    <dbReference type="NCBI Taxonomy" id="2741"/>
    <lineage>
        <taxon>Bacteria</taxon>
        <taxon>Bacillati</taxon>
        <taxon>Bacillota</taxon>
        <taxon>Clostridia</taxon>
        <taxon>Eubacteriales</taxon>
        <taxon>Peptococcaceae</taxon>
        <taxon>Peptococcus</taxon>
    </lineage>
</organism>
<dbReference type="PANTHER" id="PTHR39080:SF1">
    <property type="entry name" value="LARGE RIBOSOMAL SUBUNIT PROTEIN BL28A"/>
    <property type="match status" value="1"/>
</dbReference>
<dbReference type="Gene3D" id="2.30.170.40">
    <property type="entry name" value="Ribosomal protein L28/L24"/>
    <property type="match status" value="1"/>
</dbReference>
<evidence type="ECO:0000313" key="7">
    <source>
        <dbReference type="Proteomes" id="UP000198995"/>
    </source>
</evidence>
<dbReference type="GO" id="GO:0005840">
    <property type="term" value="C:ribosome"/>
    <property type="evidence" value="ECO:0007669"/>
    <property type="project" value="UniProtKB-KW"/>
</dbReference>
<proteinExistence type="inferred from homology"/>
<evidence type="ECO:0000256" key="1">
    <source>
        <dbReference type="ARBA" id="ARBA00008760"/>
    </source>
</evidence>
<dbReference type="NCBIfam" id="TIGR00009">
    <property type="entry name" value="L28"/>
    <property type="match status" value="1"/>
</dbReference>
<evidence type="ECO:0000256" key="2">
    <source>
        <dbReference type="ARBA" id="ARBA00022980"/>
    </source>
</evidence>
<dbReference type="HAMAP" id="MF_00373">
    <property type="entry name" value="Ribosomal_bL28"/>
    <property type="match status" value="1"/>
</dbReference>
<dbReference type="InterPro" id="IPR034704">
    <property type="entry name" value="Ribosomal_bL28/bL31-like_sf"/>
</dbReference>
<dbReference type="InterPro" id="IPR037147">
    <property type="entry name" value="Ribosomal_bL28_sf"/>
</dbReference>
<evidence type="ECO:0000256" key="5">
    <source>
        <dbReference type="HAMAP-Rule" id="MF_00373"/>
    </source>
</evidence>
<dbReference type="RefSeq" id="WP_091791921.1">
    <property type="nucleotide sequence ID" value="NZ_FNAF01000007.1"/>
</dbReference>